<evidence type="ECO:0000313" key="6">
    <source>
        <dbReference type="Proteomes" id="UP000014012"/>
    </source>
</evidence>
<dbReference type="AlphaFoldDB" id="R8AR77"/>
<gene>
    <name evidence="5" type="ORF">PLESHI_08584</name>
</gene>
<dbReference type="PATRIC" id="fig|1315976.3.peg.1689"/>
<dbReference type="NCBIfam" id="TIGR01760">
    <property type="entry name" value="tape_meas_TP901"/>
    <property type="match status" value="1"/>
</dbReference>
<dbReference type="STRING" id="703.SAMEA2665130_01765"/>
<feature type="compositionally biased region" description="Basic residues" evidence="3">
    <location>
        <begin position="699"/>
        <end position="709"/>
    </location>
</feature>
<sequence>MADPHGVAPVLTGAGEIKGIRMTGKKYSVTLEAKDALSRVFDSAGKAAERYKTAIGQTREQVQALERSQKLLGEYQGLQRSLAESTTRLAEARRAADAQGASLRIAAAEQRRYAKEMNQAQAVIDALNRELQQNGTLTAAQSRAMAQAQQKIASLTPAHQKAAEAAAKHQRETHKLSGEAARLERSMDGQRQRLARLGGALKLSGSEANRLAAYQDRLQRATDKANHALQRQEQRLKTLNAANDKMQKNAELRGALSGDIMATVAAGAPLVALAKKSIDYEASFAGVKKVVDFKDKADEEATRRRMMKLASELGISQTGMTDIVAAAGEAGIGKKADGKTDSNELLEFAASAAKMGVAYDVSSGEAGEILATWRSAMGLTQEQAMQLADYTNQISNEMKARAKDVSAVMNRQGATAMGAGFTDKQSAGLAAAMLAGGATEETAATALKNISGALTKGFSATKSQREALAMIGFNPEQLAKDMQKDAAGTLFKVLEKLKKAKPEDQGAIISQIFGEEVKGAVAKLATNTTLLKKALDMAADSSAYLGSMQKEYDARAQTRAHRIAQVSAKIERISIALGDMLLPVVDDLLEPVAKLADAGSELMETSESAKTTVSWLLKAGAALVGLKVGIVVLKGLGSLVSDIIQVGRTGKAKLGDMTSRTARSSERAARGLEAVNRQLDRMGKSHGASPLESIDGIHPRTKRRRKKRGVGKGLSLLGLGAGIASFSASADAADMLADSADLAGEAHDILSAGGPVLRRLGKVFKPLDYLLSGSALASAAISGDRQQIGSMAGNIAGSAAGGWAGASVGAALGTLILPGVGTAVGGALGGIGGSLLGGDLGSNIGEKLADSVVEAYQTVAESDILTSLSKRIASWFGGESQNKTDAAFKGDPTNTIVSKNQREARVDNKFEIKFDIKASGDPEQDNALAQKIQAQLSNLIPSLLSNSLSLDTRLDASLAGLGSD</sequence>
<dbReference type="HOGENOM" id="CLU_314174_0_0_6"/>
<evidence type="ECO:0000259" key="4">
    <source>
        <dbReference type="Pfam" id="PF10145"/>
    </source>
</evidence>
<dbReference type="PANTHER" id="PTHR37813:SF1">
    <property type="entry name" value="FELS-2 PROPHAGE PROTEIN"/>
    <property type="match status" value="1"/>
</dbReference>
<feature type="domain" description="Phage tail tape measure protein" evidence="4">
    <location>
        <begin position="307"/>
        <end position="514"/>
    </location>
</feature>
<evidence type="ECO:0000256" key="2">
    <source>
        <dbReference type="SAM" id="Coils"/>
    </source>
</evidence>
<comment type="caution">
    <text evidence="5">The sequence shown here is derived from an EMBL/GenBank/DDBJ whole genome shotgun (WGS) entry which is preliminary data.</text>
</comment>
<evidence type="ECO:0000313" key="5">
    <source>
        <dbReference type="EMBL" id="EON88822.1"/>
    </source>
</evidence>
<feature type="region of interest" description="Disordered" evidence="3">
    <location>
        <begin position="682"/>
        <end position="709"/>
    </location>
</feature>
<dbReference type="PANTHER" id="PTHR37813">
    <property type="entry name" value="FELS-2 PROPHAGE PROTEIN"/>
    <property type="match status" value="1"/>
</dbReference>
<evidence type="ECO:0000256" key="3">
    <source>
        <dbReference type="SAM" id="MobiDB-lite"/>
    </source>
</evidence>
<organism evidence="5 6">
    <name type="scientific">Plesiomonas shigelloides 302-73</name>
    <dbReference type="NCBI Taxonomy" id="1315976"/>
    <lineage>
        <taxon>Bacteria</taxon>
        <taxon>Pseudomonadati</taxon>
        <taxon>Pseudomonadota</taxon>
        <taxon>Gammaproteobacteria</taxon>
        <taxon>Enterobacterales</taxon>
        <taxon>Enterobacteriaceae</taxon>
        <taxon>Plesiomonas</taxon>
    </lineage>
</organism>
<keyword evidence="1" id="KW-1188">Viral release from host cell</keyword>
<feature type="coiled-coil region" evidence="2">
    <location>
        <begin position="48"/>
        <end position="130"/>
    </location>
</feature>
<feature type="coiled-coil region" evidence="2">
    <location>
        <begin position="211"/>
        <end position="249"/>
    </location>
</feature>
<dbReference type="OrthoDB" id="8019720at2"/>
<dbReference type="Pfam" id="PF10145">
    <property type="entry name" value="PhageMin_Tail"/>
    <property type="match status" value="1"/>
</dbReference>
<accession>R8AR77</accession>
<dbReference type="EMBL" id="AQQO01000049">
    <property type="protein sequence ID" value="EON88822.1"/>
    <property type="molecule type" value="Genomic_DNA"/>
</dbReference>
<name>R8AR77_PLESH</name>
<evidence type="ECO:0000256" key="1">
    <source>
        <dbReference type="ARBA" id="ARBA00022612"/>
    </source>
</evidence>
<keyword evidence="6" id="KW-1185">Reference proteome</keyword>
<feature type="compositionally biased region" description="Basic and acidic residues" evidence="3">
    <location>
        <begin position="166"/>
        <end position="189"/>
    </location>
</feature>
<feature type="region of interest" description="Disordered" evidence="3">
    <location>
        <begin position="150"/>
        <end position="189"/>
    </location>
</feature>
<protein>
    <submittedName>
        <fullName evidence="5">Phage tail tape measure protein, TP901 family</fullName>
    </submittedName>
</protein>
<reference evidence="5 6" key="1">
    <citation type="journal article" date="2013" name="Genome Announc.">
        <title>Genome Sequence of Plesiomonas shigelloides Strain 302-73 (Serotype O1).</title>
        <authorList>
            <person name="Pique N."/>
            <person name="Aquilini E."/>
            <person name="Alioto T."/>
            <person name="Minana-Galbis D."/>
            <person name="Tomas J.M."/>
        </authorList>
    </citation>
    <scope>NUCLEOTIDE SEQUENCE [LARGE SCALE GENOMIC DNA]</scope>
    <source>
        <strain evidence="5 6">302-73</strain>
    </source>
</reference>
<proteinExistence type="predicted"/>
<dbReference type="RefSeq" id="WP_010863339.1">
    <property type="nucleotide sequence ID" value="NZ_KB944508.1"/>
</dbReference>
<keyword evidence="2" id="KW-0175">Coiled coil</keyword>
<dbReference type="InterPro" id="IPR010090">
    <property type="entry name" value="Phage_tape_meas"/>
</dbReference>
<dbReference type="Proteomes" id="UP000014012">
    <property type="component" value="Unassembled WGS sequence"/>
</dbReference>